<proteinExistence type="predicted"/>
<dbReference type="EMBL" id="CALYLO010000003">
    <property type="protein sequence ID" value="CAH8245449.1"/>
    <property type="molecule type" value="Genomic_DNA"/>
</dbReference>
<keyword evidence="2" id="KW-1185">Reference proteome</keyword>
<evidence type="ECO:0000313" key="1">
    <source>
        <dbReference type="EMBL" id="CAH8245449.1"/>
    </source>
</evidence>
<gene>
    <name evidence="1" type="ORF">WJ0W_002684</name>
</gene>
<protein>
    <submittedName>
        <fullName evidence="1">Uncharacterized protein</fullName>
    </submittedName>
</protein>
<sequence length="53" mass="5839">MLHFCSIFGQVGRQQEAEAARPPFIDIKKAQSRMIAPASGSLDSCIFIDVLLM</sequence>
<dbReference type="Proteomes" id="UP001154322">
    <property type="component" value="Unassembled WGS sequence"/>
</dbReference>
<comment type="caution">
    <text evidence="1">The sequence shown here is derived from an EMBL/GenBank/DDBJ whole genome shotgun (WGS) entry which is preliminary data.</text>
</comment>
<accession>A0ABM9G2A1</accession>
<name>A0ABM9G2A1_9BACL</name>
<reference evidence="1" key="1">
    <citation type="submission" date="2022-06" db="EMBL/GenBank/DDBJ databases">
        <authorList>
            <person name="Dietemann V."/>
            <person name="Ory F."/>
            <person name="Dainat B."/>
            <person name="Oberhansli S."/>
        </authorList>
    </citation>
    <scope>NUCLEOTIDE SEQUENCE</scope>
    <source>
        <strain evidence="1">Ena-SAMPLE-TAB-26-04-2022-14:26:32:270-5432</strain>
    </source>
</reference>
<evidence type="ECO:0000313" key="2">
    <source>
        <dbReference type="Proteomes" id="UP001154322"/>
    </source>
</evidence>
<organism evidence="1 2">
    <name type="scientific">Paenibacillus melissococcoides</name>
    <dbReference type="NCBI Taxonomy" id="2912268"/>
    <lineage>
        <taxon>Bacteria</taxon>
        <taxon>Bacillati</taxon>
        <taxon>Bacillota</taxon>
        <taxon>Bacilli</taxon>
        <taxon>Bacillales</taxon>
        <taxon>Paenibacillaceae</taxon>
        <taxon>Paenibacillus</taxon>
    </lineage>
</organism>